<comment type="caution">
    <text evidence="1">The sequence shown here is derived from an EMBL/GenBank/DDBJ whole genome shotgun (WGS) entry which is preliminary data.</text>
</comment>
<evidence type="ECO:0000313" key="2">
    <source>
        <dbReference type="Proteomes" id="UP000886998"/>
    </source>
</evidence>
<dbReference type="AlphaFoldDB" id="A0A8X6X5C9"/>
<organism evidence="1 2">
    <name type="scientific">Trichonephila inaurata madagascariensis</name>
    <dbReference type="NCBI Taxonomy" id="2747483"/>
    <lineage>
        <taxon>Eukaryota</taxon>
        <taxon>Metazoa</taxon>
        <taxon>Ecdysozoa</taxon>
        <taxon>Arthropoda</taxon>
        <taxon>Chelicerata</taxon>
        <taxon>Arachnida</taxon>
        <taxon>Araneae</taxon>
        <taxon>Araneomorphae</taxon>
        <taxon>Entelegynae</taxon>
        <taxon>Araneoidea</taxon>
        <taxon>Nephilidae</taxon>
        <taxon>Trichonephila</taxon>
        <taxon>Trichonephila inaurata</taxon>
    </lineage>
</organism>
<dbReference type="Proteomes" id="UP000886998">
    <property type="component" value="Unassembled WGS sequence"/>
</dbReference>
<gene>
    <name evidence="1" type="primary">AVEN_9954_1</name>
    <name evidence="1" type="ORF">TNIN_388041</name>
</gene>
<proteinExistence type="predicted"/>
<keyword evidence="2" id="KW-1185">Reference proteome</keyword>
<sequence length="80" mass="9116">MSIRFTGSNFWLWGYLKSLVYLGGVATLNDLKNSITFHARSLTIDPLRSAVDHTLHRLEILQVNEVGHLEHLSLHRPGHD</sequence>
<reference evidence="1" key="1">
    <citation type="submission" date="2020-08" db="EMBL/GenBank/DDBJ databases">
        <title>Multicomponent nature underlies the extraordinary mechanical properties of spider dragline silk.</title>
        <authorList>
            <person name="Kono N."/>
            <person name="Nakamura H."/>
            <person name="Mori M."/>
            <person name="Yoshida Y."/>
            <person name="Ohtoshi R."/>
            <person name="Malay A.D."/>
            <person name="Moran D.A.P."/>
            <person name="Tomita M."/>
            <person name="Numata K."/>
            <person name="Arakawa K."/>
        </authorList>
    </citation>
    <scope>NUCLEOTIDE SEQUENCE</scope>
</reference>
<dbReference type="EMBL" id="BMAV01005835">
    <property type="protein sequence ID" value="GFY47210.1"/>
    <property type="molecule type" value="Genomic_DNA"/>
</dbReference>
<name>A0A8X6X5C9_9ARAC</name>
<protein>
    <submittedName>
        <fullName evidence="1">Uncharacterized protein</fullName>
    </submittedName>
</protein>
<dbReference type="OrthoDB" id="6436543at2759"/>
<evidence type="ECO:0000313" key="1">
    <source>
        <dbReference type="EMBL" id="GFY47210.1"/>
    </source>
</evidence>
<accession>A0A8X6X5C9</accession>